<dbReference type="GO" id="GO:0010181">
    <property type="term" value="F:FMN binding"/>
    <property type="evidence" value="ECO:0007669"/>
    <property type="project" value="TreeGrafter"/>
</dbReference>
<reference evidence="2 3" key="1">
    <citation type="submission" date="2019-07" db="EMBL/GenBank/DDBJ databases">
        <title>Genomics analysis of Aphanomyces spp. identifies a new class of oomycete effector associated with host adaptation.</title>
        <authorList>
            <person name="Gaulin E."/>
        </authorList>
    </citation>
    <scope>NUCLEOTIDE SEQUENCE [LARGE SCALE GENOMIC DNA]</scope>
    <source>
        <strain evidence="2 3">ATCC 201684</strain>
    </source>
</reference>
<dbReference type="GO" id="GO:0005829">
    <property type="term" value="C:cytosol"/>
    <property type="evidence" value="ECO:0007669"/>
    <property type="project" value="TreeGrafter"/>
</dbReference>
<comment type="caution">
    <text evidence="2">The sequence shown here is derived from an EMBL/GenBank/DDBJ whole genome shotgun (WGS) entry which is preliminary data.</text>
</comment>
<dbReference type="InterPro" id="IPR005025">
    <property type="entry name" value="FMN_Rdtase-like_dom"/>
</dbReference>
<dbReference type="VEuPathDB" id="FungiDB:AeMF1_007220"/>
<organism evidence="2 3">
    <name type="scientific">Aphanomyces euteiches</name>
    <dbReference type="NCBI Taxonomy" id="100861"/>
    <lineage>
        <taxon>Eukaryota</taxon>
        <taxon>Sar</taxon>
        <taxon>Stramenopiles</taxon>
        <taxon>Oomycota</taxon>
        <taxon>Saprolegniomycetes</taxon>
        <taxon>Saprolegniales</taxon>
        <taxon>Verrucalvaceae</taxon>
        <taxon>Aphanomyces</taxon>
    </lineage>
</organism>
<dbReference type="EMBL" id="VJMJ01000085">
    <property type="protein sequence ID" value="KAF0736955.1"/>
    <property type="molecule type" value="Genomic_DNA"/>
</dbReference>
<accession>A0A6G0XA12</accession>
<evidence type="ECO:0000313" key="2">
    <source>
        <dbReference type="EMBL" id="KAF0736955.1"/>
    </source>
</evidence>
<dbReference type="Pfam" id="PF03358">
    <property type="entry name" value="FMN_red"/>
    <property type="match status" value="1"/>
</dbReference>
<proteinExistence type="predicted"/>
<evidence type="ECO:0000259" key="1">
    <source>
        <dbReference type="Pfam" id="PF03358"/>
    </source>
</evidence>
<dbReference type="PANTHER" id="PTHR30543:SF21">
    <property type="entry name" value="NAD(P)H-DEPENDENT FMN REDUCTASE LOT6"/>
    <property type="match status" value="1"/>
</dbReference>
<dbReference type="Gene3D" id="3.40.50.360">
    <property type="match status" value="1"/>
</dbReference>
<gene>
    <name evidence="2" type="ORF">Ae201684_006767</name>
</gene>
<dbReference type="SUPFAM" id="SSF52218">
    <property type="entry name" value="Flavoproteins"/>
    <property type="match status" value="1"/>
</dbReference>
<dbReference type="AlphaFoldDB" id="A0A6G0XA12"/>
<name>A0A6G0XA12_9STRA</name>
<keyword evidence="3" id="KW-1185">Reference proteome</keyword>
<protein>
    <recommendedName>
        <fullName evidence="1">NADPH-dependent FMN reductase-like domain-containing protein</fullName>
    </recommendedName>
</protein>
<sequence>MPITVSLVIGSVRPGRQGTRVAKYLEKKLEDAGLIVHVIDPVELKVPLLAGRYDWLPEDQKSDALKTIQAKYAESDAFVILSPEYNHSFSPVISTVLDYFWYNEFFGKVAAIATYSMGSFGGVRAAGPLFGLLAGLGLVTIPREIPFPSVHTLLNEDGTLTAEAGKSGESVEDGAVKFANELKWYAEALKAKRAGGLPPQ</sequence>
<feature type="domain" description="NADPH-dependent FMN reductase-like" evidence="1">
    <location>
        <begin position="5"/>
        <end position="149"/>
    </location>
</feature>
<dbReference type="PANTHER" id="PTHR30543">
    <property type="entry name" value="CHROMATE REDUCTASE"/>
    <property type="match status" value="1"/>
</dbReference>
<dbReference type="GO" id="GO:0016491">
    <property type="term" value="F:oxidoreductase activity"/>
    <property type="evidence" value="ECO:0007669"/>
    <property type="project" value="InterPro"/>
</dbReference>
<evidence type="ECO:0000313" key="3">
    <source>
        <dbReference type="Proteomes" id="UP000481153"/>
    </source>
</evidence>
<dbReference type="InterPro" id="IPR050712">
    <property type="entry name" value="NAD(P)H-dep_reductase"/>
</dbReference>
<dbReference type="InterPro" id="IPR029039">
    <property type="entry name" value="Flavoprotein-like_sf"/>
</dbReference>
<dbReference type="Proteomes" id="UP000481153">
    <property type="component" value="Unassembled WGS sequence"/>
</dbReference>